<gene>
    <name evidence="3" type="ORF">STCU_11744</name>
</gene>
<organism evidence="3 4">
    <name type="scientific">Strigomonas culicis</name>
    <dbReference type="NCBI Taxonomy" id="28005"/>
    <lineage>
        <taxon>Eukaryota</taxon>
        <taxon>Discoba</taxon>
        <taxon>Euglenozoa</taxon>
        <taxon>Kinetoplastea</taxon>
        <taxon>Metakinetoplastina</taxon>
        <taxon>Trypanosomatida</taxon>
        <taxon>Trypanosomatidae</taxon>
        <taxon>Strigomonadinae</taxon>
        <taxon>Strigomonas</taxon>
    </lineage>
</organism>
<sequence>MGSAPLTKPQLTCVTFTADIRCVMHKVFGREGLEARFQRRLPCFAVGYSAGGTMLIMGIAQELQLMEGQTTTPHMHPEGFPFECCVCLSAPYDMATHAASMLTRVGRLLYQAPLVTALRKYTHKHRAVLVGGLPGVPQVTDRTVDAFMARLKTVEDFDEHVVAPHFGYKCVEDYYADGSLFKWLPHLHTIPVVCAAARDDPVTGHSLRTADWQRLVDHTNPNVAYVETPTGGHLGYMLGPVDEWRTAPCFLDHFPVDCIDHLVAAKAADPSL</sequence>
<feature type="active site" description="Charge relay system" evidence="2">
    <location>
        <position position="233"/>
    </location>
</feature>
<accession>S9TFS8</accession>
<evidence type="ECO:0008006" key="5">
    <source>
        <dbReference type="Google" id="ProtNLM"/>
    </source>
</evidence>
<evidence type="ECO:0000313" key="4">
    <source>
        <dbReference type="Proteomes" id="UP000015354"/>
    </source>
</evidence>
<reference evidence="3 4" key="1">
    <citation type="journal article" date="2013" name="PLoS ONE">
        <title>Predicting the Proteins of Angomonas deanei, Strigomonas culicis and Their Respective Endosymbionts Reveals New Aspects of the Trypanosomatidae Family.</title>
        <authorList>
            <person name="Motta M.C."/>
            <person name="Martins A.C."/>
            <person name="de Souza S.S."/>
            <person name="Catta-Preta C.M."/>
            <person name="Silva R."/>
            <person name="Klein C.C."/>
            <person name="de Almeida L.G."/>
            <person name="de Lima Cunha O."/>
            <person name="Ciapina L.P."/>
            <person name="Brocchi M."/>
            <person name="Colabardini A.C."/>
            <person name="de Araujo Lima B."/>
            <person name="Machado C.R."/>
            <person name="de Almeida Soares C.M."/>
            <person name="Probst C.M."/>
            <person name="de Menezes C.B."/>
            <person name="Thompson C.E."/>
            <person name="Bartholomeu D.C."/>
            <person name="Gradia D.F."/>
            <person name="Pavoni D.P."/>
            <person name="Grisard E.C."/>
            <person name="Fantinatti-Garboggini F."/>
            <person name="Marchini F.K."/>
            <person name="Rodrigues-Luiz G.F."/>
            <person name="Wagner G."/>
            <person name="Goldman G.H."/>
            <person name="Fietto J.L."/>
            <person name="Elias M.C."/>
            <person name="Goldman M.H."/>
            <person name="Sagot M.F."/>
            <person name="Pereira M."/>
            <person name="Stoco P.H."/>
            <person name="de Mendonca-Neto R.P."/>
            <person name="Teixeira S.M."/>
            <person name="Maciel T.E."/>
            <person name="de Oliveira Mendes T.A."/>
            <person name="Urmenyi T.P."/>
            <person name="de Souza W."/>
            <person name="Schenkman S."/>
            <person name="de Vasconcelos A.T."/>
        </authorList>
    </citation>
    <scope>NUCLEOTIDE SEQUENCE [LARGE SCALE GENOMIC DNA]</scope>
</reference>
<evidence type="ECO:0000256" key="1">
    <source>
        <dbReference type="ARBA" id="ARBA00010884"/>
    </source>
</evidence>
<dbReference type="InterPro" id="IPR029058">
    <property type="entry name" value="AB_hydrolase_fold"/>
</dbReference>
<dbReference type="Gene3D" id="3.40.50.1820">
    <property type="entry name" value="alpha/beta hydrolase"/>
    <property type="match status" value="1"/>
</dbReference>
<dbReference type="Proteomes" id="UP000015354">
    <property type="component" value="Unassembled WGS sequence"/>
</dbReference>
<dbReference type="GO" id="GO:0034338">
    <property type="term" value="F:short-chain carboxylesterase activity"/>
    <property type="evidence" value="ECO:0007669"/>
    <property type="project" value="TreeGrafter"/>
</dbReference>
<feature type="active site" description="Charge relay system" evidence="2">
    <location>
        <position position="200"/>
    </location>
</feature>
<proteinExistence type="inferred from homology"/>
<feature type="active site" description="Charge relay system" evidence="2">
    <location>
        <position position="49"/>
    </location>
</feature>
<dbReference type="GO" id="GO:0047372">
    <property type="term" value="F:monoacylglycerol lipase activity"/>
    <property type="evidence" value="ECO:0007669"/>
    <property type="project" value="TreeGrafter"/>
</dbReference>
<comment type="similarity">
    <text evidence="1">Belongs to the AB hydrolase superfamily. AB hydrolase 4 family.</text>
</comment>
<evidence type="ECO:0000313" key="3">
    <source>
        <dbReference type="EMBL" id="EPY15819.1"/>
    </source>
</evidence>
<dbReference type="SUPFAM" id="SSF53474">
    <property type="entry name" value="alpha/beta-Hydrolases"/>
    <property type="match status" value="1"/>
</dbReference>
<protein>
    <recommendedName>
        <fullName evidence="5">AB hydrolase-1 domain-containing protein</fullName>
    </recommendedName>
</protein>
<dbReference type="EMBL" id="ATMH01011721">
    <property type="protein sequence ID" value="EPY15819.1"/>
    <property type="molecule type" value="Genomic_DNA"/>
</dbReference>
<keyword evidence="4" id="KW-1185">Reference proteome</keyword>
<dbReference type="AlphaFoldDB" id="S9TFS8"/>
<dbReference type="PIRSF" id="PIRSF005211">
    <property type="entry name" value="Ab_hydro_YheT"/>
    <property type="match status" value="1"/>
</dbReference>
<dbReference type="InterPro" id="IPR050960">
    <property type="entry name" value="AB_hydrolase_4_sf"/>
</dbReference>
<dbReference type="PANTHER" id="PTHR10794">
    <property type="entry name" value="ABHYDROLASE DOMAIN-CONTAINING PROTEIN"/>
    <property type="match status" value="1"/>
</dbReference>
<dbReference type="OrthoDB" id="247542at2759"/>
<evidence type="ECO:0000256" key="2">
    <source>
        <dbReference type="PIRSR" id="PIRSR005211-1"/>
    </source>
</evidence>
<name>S9TFS8_9TRYP</name>
<dbReference type="InterPro" id="IPR012020">
    <property type="entry name" value="ABHD4"/>
</dbReference>
<dbReference type="PANTHER" id="PTHR10794:SF63">
    <property type="entry name" value="ALPHA_BETA HYDROLASE 1, ISOFORM A"/>
    <property type="match status" value="1"/>
</dbReference>
<comment type="caution">
    <text evidence="3">The sequence shown here is derived from an EMBL/GenBank/DDBJ whole genome shotgun (WGS) entry which is preliminary data.</text>
</comment>